<dbReference type="AlphaFoldDB" id="A0A1A7PUA5"/>
<evidence type="ECO:0000313" key="2">
    <source>
        <dbReference type="Proteomes" id="UP000092626"/>
    </source>
</evidence>
<evidence type="ECO:0000313" key="1">
    <source>
        <dbReference type="EMBL" id="OBX05301.1"/>
    </source>
</evidence>
<accession>A0A1A7PUA5</accession>
<organism evidence="1 2">
    <name type="scientific">Gallibacterium genomosp. 3</name>
    <dbReference type="NCBI Taxonomy" id="505345"/>
    <lineage>
        <taxon>Bacteria</taxon>
        <taxon>Pseudomonadati</taxon>
        <taxon>Pseudomonadota</taxon>
        <taxon>Gammaproteobacteria</taxon>
        <taxon>Pasteurellales</taxon>
        <taxon>Pasteurellaceae</taxon>
        <taxon>Gallibacterium</taxon>
    </lineage>
</organism>
<gene>
    <name evidence="1" type="ORF">QV06_03525</name>
</gene>
<dbReference type="Proteomes" id="UP000092626">
    <property type="component" value="Unassembled WGS sequence"/>
</dbReference>
<comment type="caution">
    <text evidence="1">The sequence shown here is derived from an EMBL/GenBank/DDBJ whole genome shotgun (WGS) entry which is preliminary data.</text>
</comment>
<name>A0A1A7PUA5_9PAST</name>
<protein>
    <submittedName>
        <fullName evidence="1">Phage protein</fullName>
    </submittedName>
</protein>
<reference evidence="1 2" key="1">
    <citation type="submission" date="2014-11" db="EMBL/GenBank/DDBJ databases">
        <title>Pan-genome of Gallibacterium spp.</title>
        <authorList>
            <person name="Kudirkiene E."/>
            <person name="Bojesen A.M."/>
        </authorList>
    </citation>
    <scope>NUCLEOTIDE SEQUENCE [LARGE SCALE GENOMIC DNA]</scope>
    <source>
        <strain evidence="1 2">59/S3/89</strain>
    </source>
</reference>
<sequence length="60" mass="6775">MSIQDNKKRVGNPPFQFRLSPELRLAIEKAVAQDGDGNISAWIKRIIRKELSSRGIEPKA</sequence>
<proteinExistence type="predicted"/>
<dbReference type="EMBL" id="JTJR01000011">
    <property type="protein sequence ID" value="OBX05301.1"/>
    <property type="molecule type" value="Genomic_DNA"/>
</dbReference>